<dbReference type="EMBL" id="BGZK01000578">
    <property type="protein sequence ID" value="GBP51274.1"/>
    <property type="molecule type" value="Genomic_DNA"/>
</dbReference>
<dbReference type="Proteomes" id="UP000299102">
    <property type="component" value="Unassembled WGS sequence"/>
</dbReference>
<proteinExistence type="predicted"/>
<organism evidence="1 2">
    <name type="scientific">Eumeta variegata</name>
    <name type="common">Bagworm moth</name>
    <name type="synonym">Eumeta japonica</name>
    <dbReference type="NCBI Taxonomy" id="151549"/>
    <lineage>
        <taxon>Eukaryota</taxon>
        <taxon>Metazoa</taxon>
        <taxon>Ecdysozoa</taxon>
        <taxon>Arthropoda</taxon>
        <taxon>Hexapoda</taxon>
        <taxon>Insecta</taxon>
        <taxon>Pterygota</taxon>
        <taxon>Neoptera</taxon>
        <taxon>Endopterygota</taxon>
        <taxon>Lepidoptera</taxon>
        <taxon>Glossata</taxon>
        <taxon>Ditrysia</taxon>
        <taxon>Tineoidea</taxon>
        <taxon>Psychidae</taxon>
        <taxon>Oiketicinae</taxon>
        <taxon>Eumeta</taxon>
    </lineage>
</organism>
<evidence type="ECO:0000313" key="1">
    <source>
        <dbReference type="EMBL" id="GBP51274.1"/>
    </source>
</evidence>
<protein>
    <submittedName>
        <fullName evidence="1">Uncharacterized protein</fullName>
    </submittedName>
</protein>
<keyword evidence="2" id="KW-1185">Reference proteome</keyword>
<sequence length="123" mass="14137">MGGTRCGSPTPPCPSYATDRESCSKQLRRIWDGKRRRGKTNRWSTCDDEARHPSSLIPRWDTDASKLIDLTLIRAREDVEFDLLEIISEYVKDYERLYPRLFWLGSSGVASLDVTRVGFEVIP</sequence>
<dbReference type="AlphaFoldDB" id="A0A4C1WMD2"/>
<gene>
    <name evidence="1" type="ORF">EVAR_48367_1</name>
</gene>
<comment type="caution">
    <text evidence="1">The sequence shown here is derived from an EMBL/GenBank/DDBJ whole genome shotgun (WGS) entry which is preliminary data.</text>
</comment>
<reference evidence="1 2" key="1">
    <citation type="journal article" date="2019" name="Commun. Biol.">
        <title>The bagworm genome reveals a unique fibroin gene that provides high tensile strength.</title>
        <authorList>
            <person name="Kono N."/>
            <person name="Nakamura H."/>
            <person name="Ohtoshi R."/>
            <person name="Tomita M."/>
            <person name="Numata K."/>
            <person name="Arakawa K."/>
        </authorList>
    </citation>
    <scope>NUCLEOTIDE SEQUENCE [LARGE SCALE GENOMIC DNA]</scope>
</reference>
<evidence type="ECO:0000313" key="2">
    <source>
        <dbReference type="Proteomes" id="UP000299102"/>
    </source>
</evidence>
<accession>A0A4C1WMD2</accession>
<name>A0A4C1WMD2_EUMVA</name>